<feature type="transmembrane region" description="Helical" evidence="1">
    <location>
        <begin position="368"/>
        <end position="387"/>
    </location>
</feature>
<keyword evidence="1" id="KW-0472">Membrane</keyword>
<feature type="transmembrane region" description="Helical" evidence="1">
    <location>
        <begin position="344"/>
        <end position="361"/>
    </location>
</feature>
<dbReference type="RefSeq" id="WP_093831690.1">
    <property type="nucleotide sequence ID" value="NZ_FOLQ01000014.1"/>
</dbReference>
<evidence type="ECO:0000256" key="1">
    <source>
        <dbReference type="SAM" id="Phobius"/>
    </source>
</evidence>
<protein>
    <recommendedName>
        <fullName evidence="4">4-amino-4-deoxy-L-arabinose transferase</fullName>
    </recommendedName>
</protein>
<feature type="transmembrane region" description="Helical" evidence="1">
    <location>
        <begin position="144"/>
        <end position="161"/>
    </location>
</feature>
<accession>A0A1I2ATP0</accession>
<feature type="transmembrane region" description="Helical" evidence="1">
    <location>
        <begin position="23"/>
        <end position="40"/>
    </location>
</feature>
<feature type="transmembrane region" description="Helical" evidence="1">
    <location>
        <begin position="167"/>
        <end position="186"/>
    </location>
</feature>
<keyword evidence="3" id="KW-1185">Reference proteome</keyword>
<dbReference type="OrthoDB" id="907929at2"/>
<organism evidence="2 3">
    <name type="scientific">Spirosoma endophyticum</name>
    <dbReference type="NCBI Taxonomy" id="662367"/>
    <lineage>
        <taxon>Bacteria</taxon>
        <taxon>Pseudomonadati</taxon>
        <taxon>Bacteroidota</taxon>
        <taxon>Cytophagia</taxon>
        <taxon>Cytophagales</taxon>
        <taxon>Cytophagaceae</taxon>
        <taxon>Spirosoma</taxon>
    </lineage>
</organism>
<feature type="transmembrane region" description="Helical" evidence="1">
    <location>
        <begin position="270"/>
        <end position="290"/>
    </location>
</feature>
<evidence type="ECO:0000313" key="2">
    <source>
        <dbReference type="EMBL" id="SFE47087.1"/>
    </source>
</evidence>
<feature type="transmembrane region" description="Helical" evidence="1">
    <location>
        <begin position="429"/>
        <end position="448"/>
    </location>
</feature>
<dbReference type="AlphaFoldDB" id="A0A1I2ATP0"/>
<name>A0A1I2ATP0_9BACT</name>
<proteinExistence type="predicted"/>
<keyword evidence="1" id="KW-1133">Transmembrane helix</keyword>
<evidence type="ECO:0008006" key="4">
    <source>
        <dbReference type="Google" id="ProtNLM"/>
    </source>
</evidence>
<dbReference type="Proteomes" id="UP000198598">
    <property type="component" value="Unassembled WGS sequence"/>
</dbReference>
<feature type="transmembrane region" description="Helical" evidence="1">
    <location>
        <begin position="222"/>
        <end position="243"/>
    </location>
</feature>
<evidence type="ECO:0000313" key="3">
    <source>
        <dbReference type="Proteomes" id="UP000198598"/>
    </source>
</evidence>
<reference evidence="2 3" key="1">
    <citation type="submission" date="2016-10" db="EMBL/GenBank/DDBJ databases">
        <authorList>
            <person name="de Groot N.N."/>
        </authorList>
    </citation>
    <scope>NUCLEOTIDE SEQUENCE [LARGE SCALE GENOMIC DNA]</scope>
    <source>
        <strain evidence="2 3">DSM 26130</strain>
    </source>
</reference>
<sequence>MKLAYFDPCPADSRYAPWLSDRVVIIFFGLLTLLYGLFFVRNFSGPLAEINAGDTDQWDYMGYYVAKNLSFTPLPHINWVNDQTFYPYGTNHVFQGWAFEQNFWYAICYRFLGNGPWLNMYYLLSLFWLSSGTYLLLQKNYGPLRAMLAGFLICFFNFYALNKYPGHYAYAIIHWTVLSMLTDFLLTRQVVLRERISLRFLLVKGLLLTLCLGHDVGYILGYALSSFTLNALFVAAVIGWRLFRSPGKPAQQISQMIIRWQQEFKSHARLCIALIAAMVVLALLYVPLLIEVATQANSFVFTDRFAGGHGWVHPLRLLMPYLPGFNPANNQLGAYLHDMSEGNGAGSAGWFLLILGILGFWDTRKPIRWAYVPFLIFGVMHALYHPIQAPILQIFPWDRFNRIPSRVTIAYPVILILFALHWNGRLRPIFMAGLVMIGLIEAFSVYSFRYQLKPYYFLESFEPYMNQVKQQPGEAVLDWPFCVTGGNGIGAMDGLCPLYNRTNTLYALQRFHGKKTVGQYFGRLHKTQVEPFLKAGWPSLLNHADREEFLIANQLTTCLTDQQWRFFEQFYQYNDFAGINLCIDLLPKSCVEDFYKHFGRPVAATEVPGAGRIVFIPKSAGIRKSLSPSLGQSIQFSCNCSYKL</sequence>
<dbReference type="EMBL" id="FOLQ01000014">
    <property type="protein sequence ID" value="SFE47087.1"/>
    <property type="molecule type" value="Genomic_DNA"/>
</dbReference>
<feature type="transmembrane region" description="Helical" evidence="1">
    <location>
        <begin position="403"/>
        <end position="422"/>
    </location>
</feature>
<gene>
    <name evidence="2" type="ORF">SAMN05216167_11479</name>
</gene>
<keyword evidence="1" id="KW-0812">Transmembrane</keyword>